<dbReference type="GO" id="GO:0022857">
    <property type="term" value="F:transmembrane transporter activity"/>
    <property type="evidence" value="ECO:0007669"/>
    <property type="project" value="InterPro"/>
</dbReference>
<evidence type="ECO:0000259" key="4">
    <source>
        <dbReference type="Pfam" id="PF25954"/>
    </source>
</evidence>
<protein>
    <recommendedName>
        <fullName evidence="4">CusB-like beta-barrel domain-containing protein</fullName>
    </recommendedName>
</protein>
<accession>A0A1G2SBY9</accession>
<dbReference type="InterPro" id="IPR050465">
    <property type="entry name" value="UPF0194_transport"/>
</dbReference>
<comment type="subcellular location">
    <subcellularLocation>
        <location evidence="1">Cell envelope</location>
    </subcellularLocation>
</comment>
<dbReference type="InterPro" id="IPR006143">
    <property type="entry name" value="RND_pump_MFP"/>
</dbReference>
<sequence>MQVSEAALAVAAQALANDYSGAQSTLEDAYAKTDDATRVKLSGIYSTNGSSYSLTFSACSSQDTIDATWKRFLIDQTLIAWRMGLNQWDTLTSEQRDALIEKSMGYIGTARDLLETTNRLLTASCQIANASLDTYRANLTLARTNLNTVASNVSTLEQSIMSQKLAVEKARSELALKKAPPTPEAVAAQKATVASAQARVAEARAALAQTEIRSPLSGIVTNVDAETGELKTAGTPLVTVMSRNSFEIEANVVEADIAKLSVGNTADVTLDAYGDNAHFAARLYFIDPAETIIEGVPTYRVKLQFIKDDVRIKSGMTANIKMITATRTNVLAIPQRTILDQNNGTGLVTLLYKDGTATTTPIETGLRDSNGKIEILSGLSEGDTISTVAPLPQ</sequence>
<dbReference type="PANTHER" id="PTHR32347">
    <property type="entry name" value="EFFLUX SYSTEM COMPONENT YKNX-RELATED"/>
    <property type="match status" value="1"/>
</dbReference>
<dbReference type="AlphaFoldDB" id="A0A1G2SBY9"/>
<comment type="caution">
    <text evidence="5">The sequence shown here is derived from an EMBL/GenBank/DDBJ whole genome shotgun (WGS) entry which is preliminary data.</text>
</comment>
<dbReference type="NCBIfam" id="TIGR01730">
    <property type="entry name" value="RND_mfp"/>
    <property type="match status" value="1"/>
</dbReference>
<comment type="similarity">
    <text evidence="2">Belongs to the membrane fusion protein (MFP) (TC 8.A.1) family.</text>
</comment>
<dbReference type="InterPro" id="IPR058792">
    <property type="entry name" value="Beta-barrel_RND_2"/>
</dbReference>
<keyword evidence="3" id="KW-0175">Coiled coil</keyword>
<evidence type="ECO:0000313" key="5">
    <source>
        <dbReference type="EMBL" id="OHA82268.1"/>
    </source>
</evidence>
<reference evidence="5 6" key="1">
    <citation type="journal article" date="2016" name="Nat. Commun.">
        <title>Thousands of microbial genomes shed light on interconnected biogeochemical processes in an aquifer system.</title>
        <authorList>
            <person name="Anantharaman K."/>
            <person name="Brown C.T."/>
            <person name="Hug L.A."/>
            <person name="Sharon I."/>
            <person name="Castelle C.J."/>
            <person name="Probst A.J."/>
            <person name="Thomas B.C."/>
            <person name="Singh A."/>
            <person name="Wilkins M.J."/>
            <person name="Karaoz U."/>
            <person name="Brodie E.L."/>
            <person name="Williams K.H."/>
            <person name="Hubbard S.S."/>
            <person name="Banfield J.F."/>
        </authorList>
    </citation>
    <scope>NUCLEOTIDE SEQUENCE [LARGE SCALE GENOMIC DNA]</scope>
</reference>
<evidence type="ECO:0000256" key="3">
    <source>
        <dbReference type="ARBA" id="ARBA00023054"/>
    </source>
</evidence>
<evidence type="ECO:0000313" key="6">
    <source>
        <dbReference type="Proteomes" id="UP000176997"/>
    </source>
</evidence>
<dbReference type="STRING" id="1802723.A2675_00445"/>
<dbReference type="Pfam" id="PF25954">
    <property type="entry name" value="Beta-barrel_RND_2"/>
    <property type="match status" value="1"/>
</dbReference>
<dbReference type="Gene3D" id="2.40.50.100">
    <property type="match status" value="1"/>
</dbReference>
<dbReference type="SUPFAM" id="SSF111369">
    <property type="entry name" value="HlyD-like secretion proteins"/>
    <property type="match status" value="1"/>
</dbReference>
<evidence type="ECO:0000256" key="1">
    <source>
        <dbReference type="ARBA" id="ARBA00004196"/>
    </source>
</evidence>
<dbReference type="GO" id="GO:0016020">
    <property type="term" value="C:membrane"/>
    <property type="evidence" value="ECO:0007669"/>
    <property type="project" value="InterPro"/>
</dbReference>
<gene>
    <name evidence="5" type="ORF">A2675_00445</name>
</gene>
<dbReference type="EMBL" id="MHUS01000002">
    <property type="protein sequence ID" value="OHA82268.1"/>
    <property type="molecule type" value="Genomic_DNA"/>
</dbReference>
<dbReference type="Gene3D" id="2.40.30.170">
    <property type="match status" value="1"/>
</dbReference>
<dbReference type="Gene3D" id="2.40.420.20">
    <property type="match status" value="1"/>
</dbReference>
<organism evidence="5 6">
    <name type="scientific">Candidatus Yonathbacteria bacterium RIFCSPHIGHO2_01_FULL_51_10</name>
    <dbReference type="NCBI Taxonomy" id="1802723"/>
    <lineage>
        <taxon>Bacteria</taxon>
        <taxon>Candidatus Yonathiibacteriota</taxon>
    </lineage>
</organism>
<dbReference type="GO" id="GO:0030313">
    <property type="term" value="C:cell envelope"/>
    <property type="evidence" value="ECO:0007669"/>
    <property type="project" value="UniProtKB-SubCell"/>
</dbReference>
<proteinExistence type="inferred from homology"/>
<evidence type="ECO:0000256" key="2">
    <source>
        <dbReference type="ARBA" id="ARBA00009477"/>
    </source>
</evidence>
<feature type="domain" description="CusB-like beta-barrel" evidence="4">
    <location>
        <begin position="248"/>
        <end position="324"/>
    </location>
</feature>
<dbReference type="Proteomes" id="UP000176997">
    <property type="component" value="Unassembled WGS sequence"/>
</dbReference>
<name>A0A1G2SBY9_9BACT</name>